<dbReference type="AlphaFoldDB" id="A0A3N5B9K1"/>
<dbReference type="EMBL" id="RKRF01000008">
    <property type="protein sequence ID" value="RPF54416.1"/>
    <property type="molecule type" value="Genomic_DNA"/>
</dbReference>
<proteinExistence type="predicted"/>
<gene>
    <name evidence="1" type="ORF">EDC24_1615</name>
</gene>
<dbReference type="Proteomes" id="UP000276443">
    <property type="component" value="Unassembled WGS sequence"/>
</dbReference>
<reference evidence="1 2" key="1">
    <citation type="submission" date="2018-11" db="EMBL/GenBank/DDBJ databases">
        <title>Genomic Encyclopedia of Type Strains, Phase IV (KMG-IV): sequencing the most valuable type-strain genomes for metagenomic binning, comparative biology and taxonomic classification.</title>
        <authorList>
            <person name="Goeker M."/>
        </authorList>
    </citation>
    <scope>NUCLEOTIDE SEQUENCE [LARGE SCALE GENOMIC DNA]</scope>
    <source>
        <strain evidence="1 2">DSM 18090</strain>
    </source>
</reference>
<accession>A0A3N5B9K1</accession>
<sequence length="145" mass="17345">MNNPSCHSQYNESRKEEEILHILEDFNKQFEEFINEINTSTSQVRNDVSKETKQKIYGCQECSESINSMHDFCEKCQWEMYIDEQVEAIQEAEEIELKEEIEYWNNCSDTKSMINNPYINEILSDNEIKALEYYSELNEENGYTY</sequence>
<evidence type="ECO:0000313" key="1">
    <source>
        <dbReference type="EMBL" id="RPF54416.1"/>
    </source>
</evidence>
<comment type="caution">
    <text evidence="1">The sequence shown here is derived from an EMBL/GenBank/DDBJ whole genome shotgun (WGS) entry which is preliminary data.</text>
</comment>
<evidence type="ECO:0000313" key="2">
    <source>
        <dbReference type="Proteomes" id="UP000276443"/>
    </source>
</evidence>
<organism evidence="1 2">
    <name type="scientific">Aquisalibacillus elongatus</name>
    <dbReference type="NCBI Taxonomy" id="485577"/>
    <lineage>
        <taxon>Bacteria</taxon>
        <taxon>Bacillati</taxon>
        <taxon>Bacillota</taxon>
        <taxon>Bacilli</taxon>
        <taxon>Bacillales</taxon>
        <taxon>Bacillaceae</taxon>
        <taxon>Aquisalibacillus</taxon>
    </lineage>
</organism>
<dbReference type="RefSeq" id="WP_124221390.1">
    <property type="nucleotide sequence ID" value="NZ_RKRF01000008.1"/>
</dbReference>
<name>A0A3N5B9K1_9BACI</name>
<protein>
    <submittedName>
        <fullName evidence="1">Uncharacterized protein</fullName>
    </submittedName>
</protein>
<keyword evidence="2" id="KW-1185">Reference proteome</keyword>